<dbReference type="GO" id="GO:0008360">
    <property type="term" value="P:regulation of cell shape"/>
    <property type="evidence" value="ECO:0007669"/>
    <property type="project" value="UniProtKB-UniRule"/>
</dbReference>
<proteinExistence type="inferred from homology"/>
<evidence type="ECO:0000256" key="1">
    <source>
        <dbReference type="ARBA" id="ARBA00004651"/>
    </source>
</evidence>
<organism evidence="10">
    <name type="scientific">uncultured gamma proteobacterium Rifle_16ft_4_minimus_39789</name>
    <dbReference type="NCBI Taxonomy" id="1665200"/>
    <lineage>
        <taxon>Bacteria</taxon>
        <taxon>Pseudomonadati</taxon>
        <taxon>Pseudomonadota</taxon>
        <taxon>Gammaproteobacteria</taxon>
        <taxon>environmental samples</taxon>
    </lineage>
</organism>
<protein>
    <recommendedName>
        <fullName evidence="8">Rod shape-determining protein MreD</fullName>
    </recommendedName>
</protein>
<feature type="transmembrane region" description="Helical" evidence="9">
    <location>
        <begin position="68"/>
        <end position="88"/>
    </location>
</feature>
<dbReference type="InterPro" id="IPR026034">
    <property type="entry name" value="MreD_proteobac"/>
</dbReference>
<keyword evidence="4 9" id="KW-0812">Transmembrane</keyword>
<evidence type="ECO:0000256" key="7">
    <source>
        <dbReference type="ARBA" id="ARBA00023136"/>
    </source>
</evidence>
<evidence type="ECO:0000313" key="10">
    <source>
        <dbReference type="EMBL" id="AKQ04005.1"/>
    </source>
</evidence>
<name>A0A0H4TAZ1_9GAMM</name>
<evidence type="ECO:0000256" key="6">
    <source>
        <dbReference type="ARBA" id="ARBA00022989"/>
    </source>
</evidence>
<dbReference type="PIRSF" id="PIRSF018472">
    <property type="entry name" value="MreD_proteobac"/>
    <property type="match status" value="1"/>
</dbReference>
<evidence type="ECO:0000256" key="8">
    <source>
        <dbReference type="PIRNR" id="PIRNR018472"/>
    </source>
</evidence>
<dbReference type="InterPro" id="IPR007227">
    <property type="entry name" value="Cell_shape_determining_MreD"/>
</dbReference>
<dbReference type="GO" id="GO:0005886">
    <property type="term" value="C:plasma membrane"/>
    <property type="evidence" value="ECO:0007669"/>
    <property type="project" value="UniProtKB-SubCell"/>
</dbReference>
<dbReference type="Pfam" id="PF04093">
    <property type="entry name" value="MreD"/>
    <property type="match status" value="1"/>
</dbReference>
<dbReference type="PANTHER" id="PTHR37484">
    <property type="entry name" value="ROD SHAPE-DETERMINING PROTEIN MRED"/>
    <property type="match status" value="1"/>
</dbReference>
<dbReference type="EMBL" id="KT007026">
    <property type="protein sequence ID" value="AKQ04005.1"/>
    <property type="molecule type" value="Genomic_DNA"/>
</dbReference>
<feature type="transmembrane region" description="Helical" evidence="9">
    <location>
        <begin position="100"/>
        <end position="120"/>
    </location>
</feature>
<comment type="function">
    <text evidence="8">Involved in formation of the rod shape of the cell. May also contribute to regulation of formation of penicillin-binding proteins.</text>
</comment>
<dbReference type="PANTHER" id="PTHR37484:SF1">
    <property type="entry name" value="ROD SHAPE-DETERMINING PROTEIN MRED"/>
    <property type="match status" value="1"/>
</dbReference>
<accession>A0A0H4TAZ1</accession>
<sequence>MNTEKQHGGGVIFFSFIVALMLTAMPLPEWAINWRPAWVAMVLIYWCMALPHRVGIGVGWLLGIFLDVLQGTLLGQNAIGLAILAFLTLKSHQRVRMYPLVQQALVICLFVVVYQLLSLWVRGIMGIPPRSWTYWMPAFTSMVLWPWLFIILRDLRRRYHVS</sequence>
<evidence type="ECO:0000256" key="9">
    <source>
        <dbReference type="SAM" id="Phobius"/>
    </source>
</evidence>
<feature type="transmembrane region" description="Helical" evidence="9">
    <location>
        <begin position="37"/>
        <end position="62"/>
    </location>
</feature>
<dbReference type="NCBIfam" id="TIGR03426">
    <property type="entry name" value="shape_MreD"/>
    <property type="match status" value="1"/>
</dbReference>
<evidence type="ECO:0000256" key="3">
    <source>
        <dbReference type="ARBA" id="ARBA00022475"/>
    </source>
</evidence>
<evidence type="ECO:0000256" key="4">
    <source>
        <dbReference type="ARBA" id="ARBA00022692"/>
    </source>
</evidence>
<reference evidence="10" key="1">
    <citation type="journal article" date="2015" name="ISME J.">
        <title>Aquifer environment selects for microbial species cohorts in sediment and groundwater.</title>
        <authorList>
            <person name="Hug L.A."/>
            <person name="Thomas B.C."/>
            <person name="Brown C.T."/>
            <person name="Frischkorn K.R."/>
            <person name="Williams K.H."/>
            <person name="Tringe S.G."/>
            <person name="Banfield J.F."/>
        </authorList>
    </citation>
    <scope>NUCLEOTIDE SEQUENCE</scope>
</reference>
<feature type="transmembrane region" description="Helical" evidence="9">
    <location>
        <begin position="132"/>
        <end position="152"/>
    </location>
</feature>
<dbReference type="AlphaFoldDB" id="A0A0H4TAZ1"/>
<keyword evidence="3 8" id="KW-1003">Cell membrane</keyword>
<evidence type="ECO:0000256" key="5">
    <source>
        <dbReference type="ARBA" id="ARBA00022960"/>
    </source>
</evidence>
<comment type="similarity">
    <text evidence="2 8">Belongs to the MreD family.</text>
</comment>
<feature type="transmembrane region" description="Helical" evidence="9">
    <location>
        <begin position="6"/>
        <end position="25"/>
    </location>
</feature>
<keyword evidence="5 8" id="KW-0133">Cell shape</keyword>
<comment type="subcellular location">
    <subcellularLocation>
        <location evidence="8">Cell inner membrane</location>
    </subcellularLocation>
    <subcellularLocation>
        <location evidence="1">Cell membrane</location>
        <topology evidence="1">Multi-pass membrane protein</topology>
    </subcellularLocation>
</comment>
<evidence type="ECO:0000256" key="2">
    <source>
        <dbReference type="ARBA" id="ARBA00007776"/>
    </source>
</evidence>
<keyword evidence="8" id="KW-0997">Cell inner membrane</keyword>
<keyword evidence="6 9" id="KW-1133">Transmembrane helix</keyword>
<keyword evidence="7 8" id="KW-0472">Membrane</keyword>